<evidence type="ECO:0000256" key="9">
    <source>
        <dbReference type="RuleBase" id="RU365103"/>
    </source>
</evidence>
<evidence type="ECO:0000256" key="6">
    <source>
        <dbReference type="ARBA" id="ARBA00049183"/>
    </source>
</evidence>
<dbReference type="Proteomes" id="UP000478837">
    <property type="component" value="Unassembled WGS sequence"/>
</dbReference>
<accession>A0A6L9MXI8</accession>
<keyword evidence="9" id="KW-0812">Transmembrane</keyword>
<keyword evidence="9" id="KW-1003">Cell membrane</keyword>
<comment type="catalytic activity">
    <reaction evidence="6 9">
        <text>lipid IVA (E. coli) + CMP-3-deoxy-beta-D-manno-octulosonate = alpha-Kdo-(2-&gt;6)-lipid IVA (E. coli) + CMP + H(+)</text>
        <dbReference type="Rhea" id="RHEA:28066"/>
        <dbReference type="ChEBI" id="CHEBI:15378"/>
        <dbReference type="ChEBI" id="CHEBI:58603"/>
        <dbReference type="ChEBI" id="CHEBI:60364"/>
        <dbReference type="ChEBI" id="CHEBI:60377"/>
        <dbReference type="ChEBI" id="CHEBI:85987"/>
        <dbReference type="EC" id="2.4.99.12"/>
    </reaction>
</comment>
<dbReference type="GO" id="GO:0005886">
    <property type="term" value="C:plasma membrane"/>
    <property type="evidence" value="ECO:0007669"/>
    <property type="project" value="UniProtKB-SubCell"/>
</dbReference>
<dbReference type="AlphaFoldDB" id="A0A6L9MXI8"/>
<dbReference type="RefSeq" id="WP_163112537.1">
    <property type="nucleotide sequence ID" value="NZ_JAAAWP010000011.1"/>
</dbReference>
<reference evidence="11 12" key="1">
    <citation type="submission" date="2020-01" db="EMBL/GenBank/DDBJ databases">
        <title>Genomes of bacteria type strains.</title>
        <authorList>
            <person name="Chen J."/>
            <person name="Zhu S."/>
            <person name="Yang J."/>
        </authorList>
    </citation>
    <scope>NUCLEOTIDE SEQUENCE [LARGE SCALE GENOMIC DNA]</scope>
    <source>
        <strain evidence="11 12">LMG 22958</strain>
    </source>
</reference>
<dbReference type="GO" id="GO:0009245">
    <property type="term" value="P:lipid A biosynthetic process"/>
    <property type="evidence" value="ECO:0007669"/>
    <property type="project" value="TreeGrafter"/>
</dbReference>
<feature type="transmembrane region" description="Helical" evidence="9">
    <location>
        <begin position="20"/>
        <end position="39"/>
    </location>
</feature>
<comment type="similarity">
    <text evidence="9">Belongs to the glycosyltransferase group 1 family.</text>
</comment>
<evidence type="ECO:0000259" key="10">
    <source>
        <dbReference type="Pfam" id="PF04413"/>
    </source>
</evidence>
<keyword evidence="12" id="KW-1185">Reference proteome</keyword>
<evidence type="ECO:0000256" key="1">
    <source>
        <dbReference type="ARBA" id="ARBA00004713"/>
    </source>
</evidence>
<dbReference type="GO" id="GO:0043842">
    <property type="term" value="F:Kdo transferase activity"/>
    <property type="evidence" value="ECO:0007669"/>
    <property type="project" value="UniProtKB-EC"/>
</dbReference>
<sequence length="437" mass="47944">MSADQRDSVKPTLIDELCRYLYSLVLLLLIPLVLFKLAGKKNSQGADHSHGRFERFGMVPAPRQKNGYLFHCVSVGEVVAASCVIKQLLLAEPNTSITVTTTTATGSARVRDIFGEKVNHFYLPFDLPIFMLLMLRRVQPKAMLITEVELWPNLIHTCWKQNIPVIVINARMTSRSAVRYKKIGKLFEPLLLKISHVCAQGQDDYRNYLSLGLSSNKLTLTNNIKFDQAASVNQNIKGFMKLEQHDGPVLVAGSTHAPEESQILEAAAILWNVHPNLKVVIVPRHPERFDEVAELLTTKKIPFTRSSVGTTSHAGVSVVLLDEMGKLNDAYSVATVAFVGGSIAQKGGHNALEPAAFSLPILMGPNVYNNPVICDYLVERGALTIIHDAVSIAEACNTFLSSDQLCKKAGRAAGLVLEENSGALDKTIECIAGFTER</sequence>
<gene>
    <name evidence="11" type="ORF">GTW09_14990</name>
</gene>
<dbReference type="PANTHER" id="PTHR42755:SF1">
    <property type="entry name" value="3-DEOXY-D-MANNO-OCTULOSONIC ACID TRANSFERASE, MITOCHONDRIAL-RELATED"/>
    <property type="match status" value="1"/>
</dbReference>
<evidence type="ECO:0000313" key="12">
    <source>
        <dbReference type="Proteomes" id="UP000478837"/>
    </source>
</evidence>
<comment type="function">
    <text evidence="9">Involved in lipopolysaccharide (LPS) biosynthesis. Catalyzes the transfer of 3-deoxy-D-manno-octulosonate (Kdo) residue(s) from CMP-Kdo to lipid IV(A), the tetraacyldisaccharide-1,4'-bisphosphate precursor of lipid A.</text>
</comment>
<name>A0A6L9MXI8_9ALTE</name>
<dbReference type="SUPFAM" id="SSF53756">
    <property type="entry name" value="UDP-Glycosyltransferase/glycogen phosphorylase"/>
    <property type="match status" value="1"/>
</dbReference>
<feature type="domain" description="3-deoxy-D-manno-octulosonic-acid transferase N-terminal" evidence="10">
    <location>
        <begin position="53"/>
        <end position="228"/>
    </location>
</feature>
<comment type="caution">
    <text evidence="11">The sequence shown here is derived from an EMBL/GenBank/DDBJ whole genome shotgun (WGS) entry which is preliminary data.</text>
</comment>
<dbReference type="UniPathway" id="UPA00958"/>
<dbReference type="Gene3D" id="3.40.50.11720">
    <property type="entry name" value="3-Deoxy-D-manno-octulosonic-acid transferase, N-terminal domain"/>
    <property type="match status" value="1"/>
</dbReference>
<keyword evidence="4 9" id="KW-0808">Transferase</keyword>
<dbReference type="InterPro" id="IPR039901">
    <property type="entry name" value="Kdotransferase"/>
</dbReference>
<keyword evidence="9" id="KW-0448">Lipopolysaccharide biosynthesis</keyword>
<feature type="site" description="Transition state stabilizer" evidence="8">
    <location>
        <position position="225"/>
    </location>
</feature>
<comment type="subcellular location">
    <subcellularLocation>
        <location evidence="9">Cell membrane</location>
    </subcellularLocation>
</comment>
<dbReference type="GO" id="GO:0009244">
    <property type="term" value="P:lipopolysaccharide core region biosynthetic process"/>
    <property type="evidence" value="ECO:0007669"/>
    <property type="project" value="UniProtKB-UniRule"/>
</dbReference>
<dbReference type="InterPro" id="IPR007507">
    <property type="entry name" value="Glycos_transf_N"/>
</dbReference>
<comment type="pathway">
    <text evidence="1 9">Bacterial outer membrane biogenesis; LPS core biosynthesis.</text>
</comment>
<proteinExistence type="inferred from homology"/>
<evidence type="ECO:0000256" key="7">
    <source>
        <dbReference type="PIRSR" id="PIRSR639901-1"/>
    </source>
</evidence>
<evidence type="ECO:0000256" key="4">
    <source>
        <dbReference type="ARBA" id="ARBA00022679"/>
    </source>
</evidence>
<keyword evidence="9" id="KW-1133">Transmembrane helix</keyword>
<dbReference type="InterPro" id="IPR038107">
    <property type="entry name" value="Glycos_transf_N_sf"/>
</dbReference>
<dbReference type="Pfam" id="PF04413">
    <property type="entry name" value="Glycos_transf_N"/>
    <property type="match status" value="1"/>
</dbReference>
<protein>
    <recommendedName>
        <fullName evidence="3 9">3-deoxy-D-manno-octulosonic acid transferase</fullName>
        <shortName evidence="9">Kdo transferase</shortName>
        <ecNumber evidence="2 9">2.4.99.12</ecNumber>
    </recommendedName>
    <alternativeName>
        <fullName evidence="5 9">Lipid IV(A) 3-deoxy-D-manno-octulosonic acid transferase</fullName>
    </alternativeName>
</protein>
<dbReference type="PANTHER" id="PTHR42755">
    <property type="entry name" value="3-DEOXY-MANNO-OCTULOSONATE CYTIDYLYLTRANSFERASE"/>
    <property type="match status" value="1"/>
</dbReference>
<keyword evidence="9" id="KW-0472">Membrane</keyword>
<feature type="active site" description="Proton acceptor" evidence="7">
    <location>
        <position position="77"/>
    </location>
</feature>
<evidence type="ECO:0000256" key="5">
    <source>
        <dbReference type="ARBA" id="ARBA00031445"/>
    </source>
</evidence>
<evidence type="ECO:0000313" key="11">
    <source>
        <dbReference type="EMBL" id="NDW22827.1"/>
    </source>
</evidence>
<evidence type="ECO:0000256" key="3">
    <source>
        <dbReference type="ARBA" id="ARBA00019077"/>
    </source>
</evidence>
<feature type="site" description="Transition state stabilizer" evidence="8">
    <location>
        <position position="147"/>
    </location>
</feature>
<evidence type="ECO:0000256" key="8">
    <source>
        <dbReference type="PIRSR" id="PIRSR639901-2"/>
    </source>
</evidence>
<evidence type="ECO:0000256" key="2">
    <source>
        <dbReference type="ARBA" id="ARBA00012621"/>
    </source>
</evidence>
<dbReference type="EC" id="2.4.99.12" evidence="2 9"/>
<organism evidence="11 12">
    <name type="scientific">Alteromonas hispanica</name>
    <dbReference type="NCBI Taxonomy" id="315421"/>
    <lineage>
        <taxon>Bacteria</taxon>
        <taxon>Pseudomonadati</taxon>
        <taxon>Pseudomonadota</taxon>
        <taxon>Gammaproteobacteria</taxon>
        <taxon>Alteromonadales</taxon>
        <taxon>Alteromonadaceae</taxon>
        <taxon>Alteromonas/Salinimonas group</taxon>
        <taxon>Alteromonas</taxon>
    </lineage>
</organism>
<dbReference type="EMBL" id="JAAAWP010000011">
    <property type="protein sequence ID" value="NDW22827.1"/>
    <property type="molecule type" value="Genomic_DNA"/>
</dbReference>
<dbReference type="Gene3D" id="3.40.50.2000">
    <property type="entry name" value="Glycogen Phosphorylase B"/>
    <property type="match status" value="1"/>
</dbReference>